<feature type="transmembrane region" description="Helical" evidence="8">
    <location>
        <begin position="219"/>
        <end position="249"/>
    </location>
</feature>
<evidence type="ECO:0000259" key="10">
    <source>
        <dbReference type="Pfam" id="PF21902"/>
    </source>
</evidence>
<feature type="transmembrane region" description="Helical" evidence="8">
    <location>
        <begin position="334"/>
        <end position="351"/>
    </location>
</feature>
<feature type="compositionally biased region" description="Basic and acidic residues" evidence="7">
    <location>
        <begin position="521"/>
        <end position="535"/>
    </location>
</feature>
<evidence type="ECO:0000256" key="3">
    <source>
        <dbReference type="ARBA" id="ARBA00022692"/>
    </source>
</evidence>
<keyword evidence="3 8" id="KW-0812">Transmembrane</keyword>
<gene>
    <name evidence="11" type="ORF">DFQ27_000452</name>
</gene>
<keyword evidence="6 8" id="KW-0472">Membrane</keyword>
<keyword evidence="4" id="KW-0732">Signal</keyword>
<comment type="subcellular location">
    <subcellularLocation>
        <location evidence="1">Membrane</location>
        <topology evidence="1">Multi-pass membrane protein</topology>
    </subcellularLocation>
</comment>
<feature type="transmembrane region" description="Helical" evidence="8">
    <location>
        <begin position="261"/>
        <end position="282"/>
    </location>
</feature>
<reference evidence="11" key="1">
    <citation type="journal article" date="2020" name="Fungal Divers.">
        <title>Resolving the Mortierellaceae phylogeny through synthesis of multi-gene phylogenetics and phylogenomics.</title>
        <authorList>
            <person name="Vandepol N."/>
            <person name="Liber J."/>
            <person name="Desiro A."/>
            <person name="Na H."/>
            <person name="Kennedy M."/>
            <person name="Barry K."/>
            <person name="Grigoriev I.V."/>
            <person name="Miller A.N."/>
            <person name="O'Donnell K."/>
            <person name="Stajich J.E."/>
            <person name="Bonito G."/>
        </authorList>
    </citation>
    <scope>NUCLEOTIDE SEQUENCE</scope>
    <source>
        <strain evidence="11">BC1065</strain>
    </source>
</reference>
<name>A0A9P6U9U7_9FUNG</name>
<feature type="compositionally biased region" description="Acidic residues" evidence="7">
    <location>
        <begin position="446"/>
        <end position="470"/>
    </location>
</feature>
<feature type="domain" description="PTM1-like N-terminal" evidence="10">
    <location>
        <begin position="2"/>
        <end position="141"/>
    </location>
</feature>
<dbReference type="AlphaFoldDB" id="A0A9P6U9U7"/>
<dbReference type="Pfam" id="PF06814">
    <property type="entry name" value="GOST_TM"/>
    <property type="match status" value="1"/>
</dbReference>
<feature type="compositionally biased region" description="Polar residues" evidence="7">
    <location>
        <begin position="495"/>
        <end position="513"/>
    </location>
</feature>
<dbReference type="PANTHER" id="PTHR21229">
    <property type="entry name" value="LUNG SEVEN TRANSMEMBRANE RECEPTOR"/>
    <property type="match status" value="1"/>
</dbReference>
<feature type="transmembrane region" description="Helical" evidence="8">
    <location>
        <begin position="371"/>
        <end position="395"/>
    </location>
</feature>
<evidence type="ECO:0000259" key="9">
    <source>
        <dbReference type="Pfam" id="PF06814"/>
    </source>
</evidence>
<dbReference type="GO" id="GO:0005794">
    <property type="term" value="C:Golgi apparatus"/>
    <property type="evidence" value="ECO:0007669"/>
    <property type="project" value="TreeGrafter"/>
</dbReference>
<feature type="domain" description="GOST seven transmembrane" evidence="9">
    <location>
        <begin position="152"/>
        <end position="402"/>
    </location>
</feature>
<keyword evidence="5 8" id="KW-1133">Transmembrane helix</keyword>
<evidence type="ECO:0000313" key="12">
    <source>
        <dbReference type="Proteomes" id="UP000807716"/>
    </source>
</evidence>
<sequence length="535" mass="60470">MRCTGMYASSTGSDGYSMNNSDIRVVMDRSSKGYASIVIFEWQDGDYVGKADKANVTHYICDSAAVQADVCDTANLGQAIVDSSVQSTVRTKSLNFTKELDEGAQHFDYVVQKTGYYCVIAWPIQVNEDESEFLGSIRFRNKYGELLGADYPKLVFYGVLSLVASAIGIAWMVLCAKYWREISSMQHFISGVIFFLMVEMAFNWGYWENFNNFGTKSVGLLVVVSILNSARISISLFMLLIVSMGYGVVRPTLGSTMKKCIMLTVLHFIFGVIYSAGTMSPIESVSTMVVLIVVVPLALTMTCFYIWILQSLTSTIATLTLRRQSVKVLMYKRLWRLLVFSITALCGLLVADTLAVMNMNDPEWLPKHWRIRWFLLDGWLNLLYLFVFSAIVFLWRPTENNKRYDIDQLETEDYDHDEHADHNNARAAESMGLTGMKHRPNRRDYEDEDDQVAMFDIGEEEDDDEDEDSDDHGRLRRAGGDLDDVEAGRLRPGSPSRSNSTPSIRSGTNSSPILNVALADDTERERMRLEISKMN</sequence>
<evidence type="ECO:0000313" key="11">
    <source>
        <dbReference type="EMBL" id="KAG0265719.1"/>
    </source>
</evidence>
<dbReference type="GO" id="GO:0005829">
    <property type="term" value="C:cytosol"/>
    <property type="evidence" value="ECO:0007669"/>
    <property type="project" value="GOC"/>
</dbReference>
<dbReference type="PANTHER" id="PTHR21229:SF1">
    <property type="entry name" value="GH17801P"/>
    <property type="match status" value="1"/>
</dbReference>
<dbReference type="InterPro" id="IPR009637">
    <property type="entry name" value="GPR107/GPR108-like"/>
</dbReference>
<dbReference type="GO" id="GO:0016020">
    <property type="term" value="C:membrane"/>
    <property type="evidence" value="ECO:0007669"/>
    <property type="project" value="UniProtKB-SubCell"/>
</dbReference>
<evidence type="ECO:0000256" key="7">
    <source>
        <dbReference type="SAM" id="MobiDB-lite"/>
    </source>
</evidence>
<keyword evidence="12" id="KW-1185">Reference proteome</keyword>
<dbReference type="InterPro" id="IPR053938">
    <property type="entry name" value="PTM1-like_N"/>
</dbReference>
<feature type="transmembrane region" description="Helical" evidence="8">
    <location>
        <begin position="188"/>
        <end position="207"/>
    </location>
</feature>
<evidence type="ECO:0000256" key="1">
    <source>
        <dbReference type="ARBA" id="ARBA00004141"/>
    </source>
</evidence>
<dbReference type="OrthoDB" id="19932at2759"/>
<evidence type="ECO:0000256" key="8">
    <source>
        <dbReference type="SAM" id="Phobius"/>
    </source>
</evidence>
<evidence type="ECO:0000256" key="5">
    <source>
        <dbReference type="ARBA" id="ARBA00022989"/>
    </source>
</evidence>
<feature type="transmembrane region" description="Helical" evidence="8">
    <location>
        <begin position="288"/>
        <end position="313"/>
    </location>
</feature>
<feature type="region of interest" description="Disordered" evidence="7">
    <location>
        <begin position="425"/>
        <end position="535"/>
    </location>
</feature>
<dbReference type="Proteomes" id="UP000807716">
    <property type="component" value="Unassembled WGS sequence"/>
</dbReference>
<evidence type="ECO:0000256" key="6">
    <source>
        <dbReference type="ARBA" id="ARBA00023136"/>
    </source>
</evidence>
<dbReference type="InterPro" id="IPR053937">
    <property type="entry name" value="GOST_TM"/>
</dbReference>
<protein>
    <submittedName>
        <fullName evidence="11">Uncharacterized protein</fullName>
    </submittedName>
</protein>
<organism evidence="11 12">
    <name type="scientific">Actinomortierella ambigua</name>
    <dbReference type="NCBI Taxonomy" id="1343610"/>
    <lineage>
        <taxon>Eukaryota</taxon>
        <taxon>Fungi</taxon>
        <taxon>Fungi incertae sedis</taxon>
        <taxon>Mucoromycota</taxon>
        <taxon>Mortierellomycotina</taxon>
        <taxon>Mortierellomycetes</taxon>
        <taxon>Mortierellales</taxon>
        <taxon>Mortierellaceae</taxon>
        <taxon>Actinomortierella</taxon>
    </lineage>
</organism>
<dbReference type="Pfam" id="PF21902">
    <property type="entry name" value="PTM1-like_N"/>
    <property type="match status" value="1"/>
</dbReference>
<comment type="caution">
    <text evidence="11">The sequence shown here is derived from an EMBL/GenBank/DDBJ whole genome shotgun (WGS) entry which is preliminary data.</text>
</comment>
<evidence type="ECO:0000256" key="4">
    <source>
        <dbReference type="ARBA" id="ARBA00022729"/>
    </source>
</evidence>
<dbReference type="EMBL" id="JAAAJB010000110">
    <property type="protein sequence ID" value="KAG0265719.1"/>
    <property type="molecule type" value="Genomic_DNA"/>
</dbReference>
<feature type="transmembrane region" description="Helical" evidence="8">
    <location>
        <begin position="154"/>
        <end position="176"/>
    </location>
</feature>
<dbReference type="GO" id="GO:0042147">
    <property type="term" value="P:retrograde transport, endosome to Golgi"/>
    <property type="evidence" value="ECO:0007669"/>
    <property type="project" value="TreeGrafter"/>
</dbReference>
<evidence type="ECO:0000256" key="2">
    <source>
        <dbReference type="ARBA" id="ARBA00007883"/>
    </source>
</evidence>
<proteinExistence type="inferred from homology"/>
<comment type="similarity">
    <text evidence="2">Belongs to the LU7TM family.</text>
</comment>
<accession>A0A9P6U9U7</accession>